<name>A0A7M1XJJ5_9SPIR</name>
<dbReference type="NCBIfam" id="TIGR00022">
    <property type="entry name" value="YhcH/YjgK/YiaL family protein"/>
    <property type="match status" value="1"/>
</dbReference>
<dbReference type="Pfam" id="PF04074">
    <property type="entry name" value="DUF386"/>
    <property type="match status" value="1"/>
</dbReference>
<dbReference type="Gene3D" id="2.60.120.370">
    <property type="entry name" value="YhcH/YjgK/YiaL"/>
    <property type="match status" value="1"/>
</dbReference>
<sequence>MIVGNILDYSARDFAYSKNLQIAFNYIHEKGLEGLLALEAGKHIIKEDGEVYLNRSSYVGKEFKDTKIEGHEKWLDIQIVLANEESIGYVDKRKYDDSNITVPYNVEKDKTNYVGTLDGIINTAAGYFVLVYPNDLHQPCIKVNDKVIEKAVIKVKIDF</sequence>
<dbReference type="InterPro" id="IPR037012">
    <property type="entry name" value="NanQ/TabA/YiaL_sf"/>
</dbReference>
<protein>
    <submittedName>
        <fullName evidence="1">DUF386 domain-containing protein</fullName>
    </submittedName>
</protein>
<dbReference type="InterPro" id="IPR004375">
    <property type="entry name" value="NanQ/TabA/YiaL"/>
</dbReference>
<reference evidence="1 2" key="1">
    <citation type="submission" date="2018-08" db="EMBL/GenBank/DDBJ databases">
        <title>The first complete genome of Treponema rectale (CHPAT), a commensal spirochete of the bovine rectum.</title>
        <authorList>
            <person name="Staton G.J."/>
            <person name="Clegg S.R."/>
            <person name="Carter S.D."/>
            <person name="Radford A.D."/>
            <person name="Darby A."/>
            <person name="Hall N."/>
            <person name="Birtles R.J."/>
            <person name="Evans N.J."/>
        </authorList>
    </citation>
    <scope>NUCLEOTIDE SEQUENCE [LARGE SCALE GENOMIC DNA]</scope>
    <source>
        <strain evidence="1 2">CHPA</strain>
    </source>
</reference>
<evidence type="ECO:0000313" key="2">
    <source>
        <dbReference type="Proteomes" id="UP000593591"/>
    </source>
</evidence>
<organism evidence="1 2">
    <name type="scientific">Treponema rectale</name>
    <dbReference type="NCBI Taxonomy" id="744512"/>
    <lineage>
        <taxon>Bacteria</taxon>
        <taxon>Pseudomonadati</taxon>
        <taxon>Spirochaetota</taxon>
        <taxon>Spirochaetia</taxon>
        <taxon>Spirochaetales</taxon>
        <taxon>Treponemataceae</taxon>
        <taxon>Treponema</taxon>
    </lineage>
</organism>
<dbReference type="AlphaFoldDB" id="A0A7M1XJJ5"/>
<proteinExistence type="predicted"/>
<dbReference type="EMBL" id="CP031517">
    <property type="protein sequence ID" value="QOS38941.1"/>
    <property type="molecule type" value="Genomic_DNA"/>
</dbReference>
<dbReference type="GO" id="GO:0005829">
    <property type="term" value="C:cytosol"/>
    <property type="evidence" value="ECO:0007669"/>
    <property type="project" value="TreeGrafter"/>
</dbReference>
<dbReference type="SUPFAM" id="SSF51197">
    <property type="entry name" value="Clavaminate synthase-like"/>
    <property type="match status" value="1"/>
</dbReference>
<accession>A0A7M1XJJ5</accession>
<dbReference type="Proteomes" id="UP000593591">
    <property type="component" value="Chromosome"/>
</dbReference>
<evidence type="ECO:0000313" key="1">
    <source>
        <dbReference type="EMBL" id="QOS38941.1"/>
    </source>
</evidence>
<dbReference type="KEGG" id="trc:DYE49_00100"/>
<gene>
    <name evidence="1" type="ORF">DYE49_00100</name>
</gene>
<dbReference type="PANTHER" id="PTHR34986">
    <property type="entry name" value="EVOLVED BETA-GALACTOSIDASE SUBUNIT BETA"/>
    <property type="match status" value="1"/>
</dbReference>
<dbReference type="PANTHER" id="PTHR34986:SF1">
    <property type="entry name" value="PROTEIN YIAL"/>
    <property type="match status" value="1"/>
</dbReference>